<dbReference type="GO" id="GO:0006644">
    <property type="term" value="P:phospholipid metabolic process"/>
    <property type="evidence" value="ECO:0007669"/>
    <property type="project" value="InterPro"/>
</dbReference>
<feature type="domain" description="Phospholipase A2-like" evidence="1">
    <location>
        <begin position="69"/>
        <end position="125"/>
    </location>
</feature>
<dbReference type="GO" id="GO:0005198">
    <property type="term" value="F:structural molecule activity"/>
    <property type="evidence" value="ECO:0007669"/>
    <property type="project" value="InterPro"/>
</dbReference>
<accession>A0A8B8F4B0</accession>
<protein>
    <submittedName>
        <fullName evidence="3">Uncharacterized protein LOC112679776 isoform X1</fullName>
    </submittedName>
</protein>
<dbReference type="Gene3D" id="1.20.90.10">
    <property type="entry name" value="Phospholipase A2 domain"/>
    <property type="match status" value="1"/>
</dbReference>
<keyword evidence="2" id="KW-1185">Reference proteome</keyword>
<name>A0A8B8F4B0_9HEMI</name>
<dbReference type="InterPro" id="IPR013607">
    <property type="entry name" value="Phospholipase_A2-like"/>
</dbReference>
<dbReference type="RefSeq" id="XP_025405476.1">
    <property type="nucleotide sequence ID" value="XM_025549691.1"/>
</dbReference>
<dbReference type="Proteomes" id="UP000694846">
    <property type="component" value="Unplaced"/>
</dbReference>
<gene>
    <name evidence="3" type="primary">LOC112679776</name>
</gene>
<evidence type="ECO:0000313" key="2">
    <source>
        <dbReference type="Proteomes" id="UP000694846"/>
    </source>
</evidence>
<proteinExistence type="predicted"/>
<sequence>MPRFLQCRGITNNVIDGEFNLMIYESHFRYKYLCKTRINVNTRCQLFDEKNKNKVSGLINSLINKIPVELHVPGYQYCGPGTNLKKRIARGDPGTNTLDSYCKDHDIAYDRSNALSDRRKADYILENKAWHRVKARDSSLREKAVAWGVTTAMKLKRKLGSGCMFKSAVKAAKNILKKNKGEKDLLKLARKCLVAAKKTTNTKGKKSPRRQELYLSQKREICYLLYLFLQDYRH</sequence>
<dbReference type="Pfam" id="PF08398">
    <property type="entry name" value="Phospholip_A2_4"/>
    <property type="match status" value="1"/>
</dbReference>
<dbReference type="OrthoDB" id="6622896at2759"/>
<dbReference type="AlphaFoldDB" id="A0A8B8F4B0"/>
<evidence type="ECO:0000313" key="3">
    <source>
        <dbReference type="RefSeq" id="XP_025405476.1"/>
    </source>
</evidence>
<dbReference type="GO" id="GO:0050482">
    <property type="term" value="P:arachidonate secretion"/>
    <property type="evidence" value="ECO:0007669"/>
    <property type="project" value="InterPro"/>
</dbReference>
<dbReference type="InterPro" id="IPR036444">
    <property type="entry name" value="PLipase_A2_dom_sf"/>
</dbReference>
<dbReference type="GeneID" id="112679776"/>
<organism evidence="2 3">
    <name type="scientific">Sipha flava</name>
    <name type="common">yellow sugarcane aphid</name>
    <dbReference type="NCBI Taxonomy" id="143950"/>
    <lineage>
        <taxon>Eukaryota</taxon>
        <taxon>Metazoa</taxon>
        <taxon>Ecdysozoa</taxon>
        <taxon>Arthropoda</taxon>
        <taxon>Hexapoda</taxon>
        <taxon>Insecta</taxon>
        <taxon>Pterygota</taxon>
        <taxon>Neoptera</taxon>
        <taxon>Paraneoptera</taxon>
        <taxon>Hemiptera</taxon>
        <taxon>Sternorrhyncha</taxon>
        <taxon>Aphidomorpha</taxon>
        <taxon>Aphidoidea</taxon>
        <taxon>Aphididae</taxon>
        <taxon>Sipha</taxon>
    </lineage>
</organism>
<reference evidence="3" key="1">
    <citation type="submission" date="2025-08" db="UniProtKB">
        <authorList>
            <consortium name="RefSeq"/>
        </authorList>
    </citation>
    <scope>IDENTIFICATION</scope>
    <source>
        <tissue evidence="3">Whole body</tissue>
    </source>
</reference>
<evidence type="ECO:0000259" key="1">
    <source>
        <dbReference type="Pfam" id="PF08398"/>
    </source>
</evidence>
<dbReference type="GO" id="GO:0004623">
    <property type="term" value="F:phospholipase A2 activity"/>
    <property type="evidence" value="ECO:0007669"/>
    <property type="project" value="InterPro"/>
</dbReference>